<sequence length="125" mass="13105">MNEPVTGTVAAASVGAFSIATLFPTLQAPVVLGALCGALLLVISQKEIGLVLRLTFFCVAFIIGLLTADLSTALVAGYLPQHLTEKVSPGFGALLSSALTVKALLWAIRQLDNPGQLLDFLRGRR</sequence>
<evidence type="ECO:0000256" key="1">
    <source>
        <dbReference type="SAM" id="Phobius"/>
    </source>
</evidence>
<dbReference type="Proteomes" id="UP000042738">
    <property type="component" value="Chromosome"/>
</dbReference>
<evidence type="ECO:0000313" key="3">
    <source>
        <dbReference type="Proteomes" id="UP000042738"/>
    </source>
</evidence>
<keyword evidence="1" id="KW-0472">Membrane</keyword>
<reference evidence="2 3" key="1">
    <citation type="journal article" date="2014" name="Genome Announc.">
        <title>Whole-Genome Sequence of Serratia symbiotica Strain CWBI-2.3T, a Free-Living Symbiont of the Black Bean Aphid Aphis fabae.</title>
        <authorList>
            <person name="Foray V."/>
            <person name="Grigorescu A.S."/>
            <person name="Sabri A."/>
            <person name="Haubruge E."/>
            <person name="Lognay G."/>
            <person name="Francis F."/>
            <person name="Fauconnier M.L."/>
            <person name="Hance T."/>
            <person name="Thonart P."/>
        </authorList>
    </citation>
    <scope>NUCLEOTIDE SEQUENCE [LARGE SCALE GENOMIC DNA]</scope>
    <source>
        <strain evidence="2">CWBI-2.3</strain>
    </source>
</reference>
<feature type="transmembrane region" description="Helical" evidence="1">
    <location>
        <begin position="12"/>
        <end position="42"/>
    </location>
</feature>
<dbReference type="EMBL" id="CP050855">
    <property type="protein sequence ID" value="QLH63408.1"/>
    <property type="molecule type" value="Genomic_DNA"/>
</dbReference>
<keyword evidence="1" id="KW-0812">Transmembrane</keyword>
<accession>A0A068Z917</accession>
<dbReference type="STRING" id="138074.SYMBAF_80105"/>
<dbReference type="GeneID" id="93737085"/>
<feature type="transmembrane region" description="Helical" evidence="1">
    <location>
        <begin position="54"/>
        <end position="79"/>
    </location>
</feature>
<dbReference type="AlphaFoldDB" id="A0A068Z917"/>
<feature type="transmembrane region" description="Helical" evidence="1">
    <location>
        <begin position="91"/>
        <end position="108"/>
    </location>
</feature>
<protein>
    <submittedName>
        <fullName evidence="2">Uncharacterized protein</fullName>
    </submittedName>
</protein>
<dbReference type="InterPro" id="IPR032637">
    <property type="entry name" value="Phage_holin-like"/>
</dbReference>
<gene>
    <name evidence="2" type="ORF">SYMBAF_11325</name>
</gene>
<dbReference type="Pfam" id="PF16931">
    <property type="entry name" value="Phage_holin_8"/>
    <property type="match status" value="1"/>
</dbReference>
<evidence type="ECO:0000313" key="2">
    <source>
        <dbReference type="EMBL" id="QLH63408.1"/>
    </source>
</evidence>
<dbReference type="RefSeq" id="WP_040266594.1">
    <property type="nucleotide sequence ID" value="NZ_CAXKXZ010000015.1"/>
</dbReference>
<organism evidence="2 3">
    <name type="scientific">Serratia symbiotica</name>
    <dbReference type="NCBI Taxonomy" id="138074"/>
    <lineage>
        <taxon>Bacteria</taxon>
        <taxon>Pseudomonadati</taxon>
        <taxon>Pseudomonadota</taxon>
        <taxon>Gammaproteobacteria</taxon>
        <taxon>Enterobacterales</taxon>
        <taxon>Yersiniaceae</taxon>
        <taxon>Serratia</taxon>
    </lineage>
</organism>
<keyword evidence="1" id="KW-1133">Transmembrane helix</keyword>
<name>A0A068Z917_9GAMM</name>
<proteinExistence type="predicted"/>